<dbReference type="EMBL" id="MG967618">
    <property type="protein sequence ID" value="AXY83225.1"/>
    <property type="molecule type" value="Genomic_DNA"/>
</dbReference>
<dbReference type="SUPFAM" id="SSF53187">
    <property type="entry name" value="Zn-dependent exopeptidases"/>
    <property type="match status" value="1"/>
</dbReference>
<evidence type="ECO:0000313" key="2">
    <source>
        <dbReference type="EMBL" id="AXY83225.1"/>
    </source>
</evidence>
<dbReference type="Gene3D" id="3.30.70.2030">
    <property type="match status" value="1"/>
</dbReference>
<protein>
    <submittedName>
        <fullName evidence="2">Hydrolase/autolysin</fullName>
    </submittedName>
</protein>
<keyword evidence="2" id="KW-0378">Hydrolase</keyword>
<dbReference type="GO" id="GO:0008745">
    <property type="term" value="F:N-acetylmuramoyl-L-alanine amidase activity"/>
    <property type="evidence" value="ECO:0007669"/>
    <property type="project" value="InterPro"/>
</dbReference>
<dbReference type="InterPro" id="IPR021976">
    <property type="entry name" value="Amidase_C"/>
</dbReference>
<dbReference type="InterPro" id="IPR002508">
    <property type="entry name" value="MurNAc-LAA_cat"/>
</dbReference>
<dbReference type="SMR" id="A0A385IJZ8"/>
<evidence type="ECO:0000313" key="3">
    <source>
        <dbReference type="Proteomes" id="UP000262714"/>
    </source>
</evidence>
<dbReference type="PANTHER" id="PTHR30404">
    <property type="entry name" value="N-ACETYLMURAMOYL-L-ALANINE AMIDASE"/>
    <property type="match status" value="1"/>
</dbReference>
<evidence type="ECO:0000259" key="1">
    <source>
        <dbReference type="SMART" id="SM00646"/>
    </source>
</evidence>
<dbReference type="PANTHER" id="PTHR30404:SF8">
    <property type="entry name" value="AUTOLYSIN PH-RELATED"/>
    <property type="match status" value="1"/>
</dbReference>
<dbReference type="Proteomes" id="UP000262714">
    <property type="component" value="Segment"/>
</dbReference>
<dbReference type="Pfam" id="PF12123">
    <property type="entry name" value="CBD_PlyG"/>
    <property type="match status" value="1"/>
</dbReference>
<dbReference type="GO" id="GO:0009253">
    <property type="term" value="P:peptidoglycan catabolic process"/>
    <property type="evidence" value="ECO:0007669"/>
    <property type="project" value="InterPro"/>
</dbReference>
<proteinExistence type="predicted"/>
<dbReference type="SMART" id="SM00646">
    <property type="entry name" value="Ami_3"/>
    <property type="match status" value="1"/>
</dbReference>
<dbReference type="CDD" id="cd02696">
    <property type="entry name" value="MurNAc-LAA"/>
    <property type="match status" value="1"/>
</dbReference>
<dbReference type="Gene3D" id="3.40.630.40">
    <property type="entry name" value="Zn-dependent exopeptidases"/>
    <property type="match status" value="1"/>
</dbReference>
<reference evidence="2 3" key="1">
    <citation type="submission" date="2018-02" db="EMBL/GenBank/DDBJ databases">
        <title>Genomic characterization of three novel Basilisk-like phages infecting Bacillus anthracis.</title>
        <authorList>
            <person name="Farlow J."/>
            <person name="Bolkvadze D."/>
            <person name="Leshkasheli L."/>
            <person name="Kusradze I."/>
            <person name="Kotorashvili A."/>
            <person name="Kotaria N."/>
            <person name="Balarjishvili N."/>
            <person name="Kvachadze L."/>
            <person name="Nikolich M."/>
            <person name="Kutateladze M."/>
        </authorList>
    </citation>
    <scope>NUCLEOTIDE SEQUENCE [LARGE SCALE GENOMIC DNA]</scope>
</reference>
<dbReference type="InterPro" id="IPR050695">
    <property type="entry name" value="N-acetylmuramoyl_amidase_3"/>
</dbReference>
<accession>A0A385IJZ8</accession>
<dbReference type="Pfam" id="PF01520">
    <property type="entry name" value="Amidase_3"/>
    <property type="match status" value="1"/>
</dbReference>
<organism evidence="2 3">
    <name type="scientific">Bacillus phage v_B-Bak10</name>
    <dbReference type="NCBI Taxonomy" id="2094736"/>
    <lineage>
        <taxon>Viruses</taxon>
        <taxon>Duplodnaviria</taxon>
        <taxon>Heunggongvirae</taxon>
        <taxon>Uroviricota</taxon>
        <taxon>Caudoviricetes</taxon>
        <taxon>Sejongvirinae</taxon>
        <taxon>Basiliskvirus</taxon>
        <taxon>Basiliskvirus bak10</taxon>
    </lineage>
</organism>
<feature type="domain" description="MurNAc-LAA" evidence="1">
    <location>
        <begin position="65"/>
        <end position="167"/>
    </location>
</feature>
<keyword evidence="3" id="KW-1185">Reference proteome</keyword>
<sequence>MAIYSIHGGHNSFVQGANYGGRKEHIMDRQVKDAVIAKLRALGHTVYDDTDESGTSQNANLNNIVAKCNSHYVDLVVSIHLNAFNTVANGVEVLYYDQKALAAKVSAQLAKDIGWKDRGAKPRTDLAVLANTKAPAILIECGFIDNEADMQKWHVDRIANSIVFALTGQTSSGGGTTEPAKQNIVQTGAFGRDHMPDVAGALTSVKMTGKFILQGDGLVYVLSDPTSDVQLKAFTEYLDRKGWWYQVK</sequence>
<name>A0A385IJZ8_9CAUD</name>
<gene>
    <name evidence="2" type="ORF">vBBBak10_051</name>
</gene>